<feature type="compositionally biased region" description="Basic and acidic residues" evidence="1">
    <location>
        <begin position="35"/>
        <end position="44"/>
    </location>
</feature>
<feature type="region of interest" description="Disordered" evidence="1">
    <location>
        <begin position="35"/>
        <end position="55"/>
    </location>
</feature>
<organism evidence="2 3">
    <name type="scientific">Shewanella holmiensis</name>
    <dbReference type="NCBI Taxonomy" id="2952222"/>
    <lineage>
        <taxon>Bacteria</taxon>
        <taxon>Pseudomonadati</taxon>
        <taxon>Pseudomonadota</taxon>
        <taxon>Gammaproteobacteria</taxon>
        <taxon>Alteromonadales</taxon>
        <taxon>Shewanellaceae</taxon>
        <taxon>Shewanella</taxon>
    </lineage>
</organism>
<comment type="caution">
    <text evidence="2">The sequence shown here is derived from an EMBL/GenBank/DDBJ whole genome shotgun (WGS) entry which is preliminary data.</text>
</comment>
<dbReference type="PROSITE" id="PS51257">
    <property type="entry name" value="PROKAR_LIPOPROTEIN"/>
    <property type="match status" value="1"/>
</dbReference>
<proteinExistence type="predicted"/>
<gene>
    <name evidence="2" type="ORF">NE535_04245</name>
</gene>
<evidence type="ECO:0000313" key="3">
    <source>
        <dbReference type="Proteomes" id="UP001155546"/>
    </source>
</evidence>
<dbReference type="EMBL" id="JAMTCD010000004">
    <property type="protein sequence ID" value="MCT7941006.1"/>
    <property type="molecule type" value="Genomic_DNA"/>
</dbReference>
<accession>A0A9X2WKS1</accession>
<dbReference type="Proteomes" id="UP001155546">
    <property type="component" value="Unassembled WGS sequence"/>
</dbReference>
<keyword evidence="3" id="KW-1185">Reference proteome</keyword>
<evidence type="ECO:0000256" key="1">
    <source>
        <dbReference type="SAM" id="MobiDB-lite"/>
    </source>
</evidence>
<dbReference type="AlphaFoldDB" id="A0A9X2WKS1"/>
<reference evidence="2" key="1">
    <citation type="journal article" date="2023" name="Int. J. Syst. Evol. Microbiol.">
        <title>&lt;i&gt;Shewanella septentrionalis&lt;/i&gt; sp. nov. and &lt;i&gt;Shewanella holmiensis&lt;/i&gt; sp. nov., isolated from Baltic Sea water and sediments.</title>
        <authorList>
            <person name="Martin-Rodriguez A.J."/>
            <person name="Thorell K."/>
            <person name="Joffre E."/>
            <person name="Jensie-Markopoulos S."/>
            <person name="Moore E.R.B."/>
            <person name="Sjoling A."/>
        </authorList>
    </citation>
    <scope>NUCLEOTIDE SEQUENCE</scope>
    <source>
        <strain evidence="2">SP1S2-7</strain>
    </source>
</reference>
<dbReference type="RefSeq" id="WP_261297439.1">
    <property type="nucleotide sequence ID" value="NZ_JAMTCD010000004.1"/>
</dbReference>
<sequence length="55" mass="6136">MNKLSKFAAIVLVIFLAGCAAPVIVYEITSEVQEGKRVDKENKHTNANTQELKFK</sequence>
<evidence type="ECO:0000313" key="2">
    <source>
        <dbReference type="EMBL" id="MCT7941006.1"/>
    </source>
</evidence>
<evidence type="ECO:0008006" key="4">
    <source>
        <dbReference type="Google" id="ProtNLM"/>
    </source>
</evidence>
<feature type="compositionally biased region" description="Polar residues" evidence="1">
    <location>
        <begin position="45"/>
        <end position="55"/>
    </location>
</feature>
<name>A0A9X2WKS1_9GAMM</name>
<protein>
    <recommendedName>
        <fullName evidence="4">Lipoprotein</fullName>
    </recommendedName>
</protein>